<dbReference type="InterPro" id="IPR036291">
    <property type="entry name" value="NAD(P)-bd_dom_sf"/>
</dbReference>
<sequence length="206" mass="22914">MRNNFHVCPSFVSNIYINRNLSRGIGLQFCKHLLEKQSTIAVVATSRDPENVHRLHNLAQVYPGRISVVKIDVTKGNDIKDAAEKVKDKFGSLDLLINCAAILHPSRKGETNLGGWYSYHMSKAALNMATKNLSIEMGRGRDKVACVALHPGTVETDLSVPYRQNVSKEKLFSAAYSVQCLMNVIDGLSLHKTGRFLAWDGSELTW</sequence>
<evidence type="ECO:0000313" key="2">
    <source>
        <dbReference type="Proteomes" id="UP000694620"/>
    </source>
</evidence>
<dbReference type="GO" id="GO:0016491">
    <property type="term" value="F:oxidoreductase activity"/>
    <property type="evidence" value="ECO:0007669"/>
    <property type="project" value="TreeGrafter"/>
</dbReference>
<keyword evidence="2" id="KW-1185">Reference proteome</keyword>
<protein>
    <submittedName>
        <fullName evidence="1">Zgc:65997</fullName>
    </submittedName>
</protein>
<evidence type="ECO:0000313" key="1">
    <source>
        <dbReference type="Ensembl" id="ENSECRP00000004742.1"/>
    </source>
</evidence>
<name>A0A8C4RMP2_ERPCA</name>
<proteinExistence type="predicted"/>
<reference evidence="1" key="2">
    <citation type="submission" date="2025-08" db="UniProtKB">
        <authorList>
            <consortium name="Ensembl"/>
        </authorList>
    </citation>
    <scope>IDENTIFICATION</scope>
</reference>
<dbReference type="Proteomes" id="UP000694620">
    <property type="component" value="Chromosome 2"/>
</dbReference>
<accession>A0A8C4RMP2</accession>
<dbReference type="InterPro" id="IPR051468">
    <property type="entry name" value="Fungal_SecMetab_SDRs"/>
</dbReference>
<organism evidence="1 2">
    <name type="scientific">Erpetoichthys calabaricus</name>
    <name type="common">Rope fish</name>
    <name type="synonym">Calamoichthys calabaricus</name>
    <dbReference type="NCBI Taxonomy" id="27687"/>
    <lineage>
        <taxon>Eukaryota</taxon>
        <taxon>Metazoa</taxon>
        <taxon>Chordata</taxon>
        <taxon>Craniata</taxon>
        <taxon>Vertebrata</taxon>
        <taxon>Euteleostomi</taxon>
        <taxon>Actinopterygii</taxon>
        <taxon>Polypteriformes</taxon>
        <taxon>Polypteridae</taxon>
        <taxon>Erpetoichthys</taxon>
    </lineage>
</organism>
<dbReference type="PANTHER" id="PTHR43544:SF12">
    <property type="entry name" value="NAD(P)-BINDING ROSSMANN-FOLD SUPERFAMILY PROTEIN"/>
    <property type="match status" value="1"/>
</dbReference>
<dbReference type="Pfam" id="PF00106">
    <property type="entry name" value="adh_short"/>
    <property type="match status" value="1"/>
</dbReference>
<dbReference type="Ensembl" id="ENSECRT00000004823.1">
    <property type="protein sequence ID" value="ENSECRP00000004742.1"/>
    <property type="gene ID" value="ENSECRG00000003174.1"/>
</dbReference>
<dbReference type="SUPFAM" id="SSF51735">
    <property type="entry name" value="NAD(P)-binding Rossmann-fold domains"/>
    <property type="match status" value="1"/>
</dbReference>
<dbReference type="PANTHER" id="PTHR43544">
    <property type="entry name" value="SHORT-CHAIN DEHYDROGENASE/REDUCTASE"/>
    <property type="match status" value="1"/>
</dbReference>
<reference evidence="1" key="3">
    <citation type="submission" date="2025-09" db="UniProtKB">
        <authorList>
            <consortium name="Ensembl"/>
        </authorList>
    </citation>
    <scope>IDENTIFICATION</scope>
</reference>
<dbReference type="GeneTree" id="ENSGT00940000165449"/>
<dbReference type="AlphaFoldDB" id="A0A8C4RMP2"/>
<dbReference type="GO" id="GO:0005737">
    <property type="term" value="C:cytoplasm"/>
    <property type="evidence" value="ECO:0007669"/>
    <property type="project" value="TreeGrafter"/>
</dbReference>
<dbReference type="Gene3D" id="3.40.50.720">
    <property type="entry name" value="NAD(P)-binding Rossmann-like Domain"/>
    <property type="match status" value="2"/>
</dbReference>
<dbReference type="InterPro" id="IPR002347">
    <property type="entry name" value="SDR_fam"/>
</dbReference>
<reference evidence="1" key="1">
    <citation type="submission" date="2021-06" db="EMBL/GenBank/DDBJ databases">
        <authorList>
            <consortium name="Wellcome Sanger Institute Data Sharing"/>
        </authorList>
    </citation>
    <scope>NUCLEOTIDE SEQUENCE [LARGE SCALE GENOMIC DNA]</scope>
</reference>